<proteinExistence type="predicted"/>
<dbReference type="RefSeq" id="WP_236689376.1">
    <property type="nucleotide sequence ID" value="NZ_BBXL01000004.1"/>
</dbReference>
<protein>
    <submittedName>
        <fullName evidence="1">Uncharacterized protein</fullName>
    </submittedName>
</protein>
<organism evidence="1 2">
    <name type="scientific">Dysgonomonas macrotermitis</name>
    <dbReference type="NCBI Taxonomy" id="1346286"/>
    <lineage>
        <taxon>Bacteria</taxon>
        <taxon>Pseudomonadati</taxon>
        <taxon>Bacteroidota</taxon>
        <taxon>Bacteroidia</taxon>
        <taxon>Bacteroidales</taxon>
        <taxon>Dysgonomonadaceae</taxon>
        <taxon>Dysgonomonas</taxon>
    </lineage>
</organism>
<reference evidence="2" key="1">
    <citation type="submission" date="2016-11" db="EMBL/GenBank/DDBJ databases">
        <authorList>
            <person name="Varghese N."/>
            <person name="Submissions S."/>
        </authorList>
    </citation>
    <scope>NUCLEOTIDE SEQUENCE [LARGE SCALE GENOMIC DNA]</scope>
    <source>
        <strain evidence="2">DSM 27370</strain>
    </source>
</reference>
<gene>
    <name evidence="1" type="ORF">SAMN05444362_108154</name>
</gene>
<accession>A0A1M5DD98</accession>
<evidence type="ECO:0000313" key="2">
    <source>
        <dbReference type="Proteomes" id="UP000184480"/>
    </source>
</evidence>
<dbReference type="EMBL" id="FQUC01000008">
    <property type="protein sequence ID" value="SHF64814.1"/>
    <property type="molecule type" value="Genomic_DNA"/>
</dbReference>
<name>A0A1M5DD98_9BACT</name>
<dbReference type="STRING" id="1346286.SAMN05444362_108154"/>
<keyword evidence="2" id="KW-1185">Reference proteome</keyword>
<evidence type="ECO:0000313" key="1">
    <source>
        <dbReference type="EMBL" id="SHF64814.1"/>
    </source>
</evidence>
<dbReference type="Proteomes" id="UP000184480">
    <property type="component" value="Unassembled WGS sequence"/>
</dbReference>
<dbReference type="AlphaFoldDB" id="A0A1M5DD98"/>
<sequence length="82" mass="9646">MLKDNYNRSVQLECATCGGQDFESNDDKTYIKCNTCDREYLGGYDELVEYNQGKINQTVDDVKHEVRDDIEQAFKDMFKKFK</sequence>